<evidence type="ECO:0000313" key="1">
    <source>
        <dbReference type="EMBL" id="KAE9389400.1"/>
    </source>
</evidence>
<dbReference type="EMBL" id="ML769699">
    <property type="protein sequence ID" value="KAE9389400.1"/>
    <property type="molecule type" value="Genomic_DNA"/>
</dbReference>
<organism evidence="1 2">
    <name type="scientific">Gymnopus androsaceus JB14</name>
    <dbReference type="NCBI Taxonomy" id="1447944"/>
    <lineage>
        <taxon>Eukaryota</taxon>
        <taxon>Fungi</taxon>
        <taxon>Dikarya</taxon>
        <taxon>Basidiomycota</taxon>
        <taxon>Agaricomycotina</taxon>
        <taxon>Agaricomycetes</taxon>
        <taxon>Agaricomycetidae</taxon>
        <taxon>Agaricales</taxon>
        <taxon>Marasmiineae</taxon>
        <taxon>Omphalotaceae</taxon>
        <taxon>Gymnopus</taxon>
    </lineage>
</organism>
<sequence>MSVEKLLCPHLKVLPKEQCPQRKGVITLPCKHRTPQYYLGWAIPYDATYMVYPTDNLPEYWFRHVQTPWAKLYKEKYRNITKGKYCIPDFAYMNLDQLPYPKDLHLVVYIAHNRDEDGLALSENEEFIKVMKEVTQIDESIAGELKWIRCL</sequence>
<dbReference type="AlphaFoldDB" id="A0A6A4GVQ5"/>
<name>A0A6A4GVQ5_9AGAR</name>
<reference evidence="1" key="1">
    <citation type="journal article" date="2019" name="Environ. Microbiol.">
        <title>Fungal ecological strategies reflected in gene transcription - a case study of two litter decomposers.</title>
        <authorList>
            <person name="Barbi F."/>
            <person name="Kohler A."/>
            <person name="Barry K."/>
            <person name="Baskaran P."/>
            <person name="Daum C."/>
            <person name="Fauchery L."/>
            <person name="Ihrmark K."/>
            <person name="Kuo A."/>
            <person name="LaButti K."/>
            <person name="Lipzen A."/>
            <person name="Morin E."/>
            <person name="Grigoriev I.V."/>
            <person name="Henrissat B."/>
            <person name="Lindahl B."/>
            <person name="Martin F."/>
        </authorList>
    </citation>
    <scope>NUCLEOTIDE SEQUENCE</scope>
    <source>
        <strain evidence="1">JB14</strain>
    </source>
</reference>
<proteinExistence type="predicted"/>
<protein>
    <submittedName>
        <fullName evidence="1">Uncharacterized protein</fullName>
    </submittedName>
</protein>
<accession>A0A6A4GVQ5</accession>
<keyword evidence="2" id="KW-1185">Reference proteome</keyword>
<dbReference type="OrthoDB" id="3088200at2759"/>
<evidence type="ECO:0000313" key="2">
    <source>
        <dbReference type="Proteomes" id="UP000799118"/>
    </source>
</evidence>
<dbReference type="Proteomes" id="UP000799118">
    <property type="component" value="Unassembled WGS sequence"/>
</dbReference>
<gene>
    <name evidence="1" type="ORF">BT96DRAFT_401951</name>
</gene>